<dbReference type="PANTHER" id="PTHR36025:SF1">
    <property type="entry name" value="DIHYDROOROTATE DEHYDROGENASE (DUF3598)"/>
    <property type="match status" value="1"/>
</dbReference>
<dbReference type="PANTHER" id="PTHR36025">
    <property type="entry name" value="DIHYDROOROTATE DEHYDROGENASE (DUF3598)"/>
    <property type="match status" value="1"/>
</dbReference>
<sequence length="500" mass="56721">MNSLRLPDASKSFTDARPFLGFQTHPFLYSFSNSIVCFTDRNISSGVISCSYHGGYRNPRAKKNQKRNNTSNNGDRIINKEKENVWSVDNELAKGEEKQNPSRRRKRGGKRVKNVGGGKKDKNSRVMVSGTMLDEVETVLQAQEPVIRPIWITFSISVSGIWKGVGAVFSPITAEMEPIDVGKKNEYLYDCYTLSHIELVPSPSKGQSSHIRRKINWVTLNPYGEIQQASRDLSQPLKETMDASTKHRDLPTFESFDLGSSDLMEDDIMGIEPGLVFFEDGSYSRGPMEIPVGEPEDDSKYFLSPTFKFEQCLVKGCHKRLRIVHTIEFGNGGSDIQIMRVAAYEEKWVSPANLSELSDMEFDLEPFSQRKRIQPSELTGYWKVFEVSASPIYGEETKESNETPYVYLCTETLKKKNLPENPVHFGEEEMLDMQDVSVLWLPGGITGYVDIKKDGVLCIGFSWYSDEGVNLVMERDYGTDGKLKDVRLNTEVKRRWSDPL</sequence>
<evidence type="ECO:0000256" key="1">
    <source>
        <dbReference type="SAM" id="MobiDB-lite"/>
    </source>
</evidence>
<evidence type="ECO:0000313" key="3">
    <source>
        <dbReference type="Proteomes" id="UP001202328"/>
    </source>
</evidence>
<comment type="caution">
    <text evidence="2">The sequence shown here is derived from an EMBL/GenBank/DDBJ whole genome shotgun (WGS) entry which is preliminary data.</text>
</comment>
<accession>A0AAD4T744</accession>
<dbReference type="AlphaFoldDB" id="A0AAD4T744"/>
<name>A0AAD4T744_9MAGN</name>
<organism evidence="2 3">
    <name type="scientific">Papaver atlanticum</name>
    <dbReference type="NCBI Taxonomy" id="357466"/>
    <lineage>
        <taxon>Eukaryota</taxon>
        <taxon>Viridiplantae</taxon>
        <taxon>Streptophyta</taxon>
        <taxon>Embryophyta</taxon>
        <taxon>Tracheophyta</taxon>
        <taxon>Spermatophyta</taxon>
        <taxon>Magnoliopsida</taxon>
        <taxon>Ranunculales</taxon>
        <taxon>Papaveraceae</taxon>
        <taxon>Papaveroideae</taxon>
        <taxon>Papaver</taxon>
    </lineage>
</organism>
<feature type="compositionally biased region" description="Basic and acidic residues" evidence="1">
    <location>
        <begin position="91"/>
        <end position="100"/>
    </location>
</feature>
<dbReference type="InterPro" id="IPR012674">
    <property type="entry name" value="Calycin"/>
</dbReference>
<proteinExistence type="predicted"/>
<gene>
    <name evidence="2" type="ORF">MKW98_024775</name>
</gene>
<feature type="region of interest" description="Disordered" evidence="1">
    <location>
        <begin position="57"/>
        <end position="123"/>
    </location>
</feature>
<keyword evidence="3" id="KW-1185">Reference proteome</keyword>
<dbReference type="Proteomes" id="UP001202328">
    <property type="component" value="Unassembled WGS sequence"/>
</dbReference>
<evidence type="ECO:0000313" key="2">
    <source>
        <dbReference type="EMBL" id="KAI3940368.1"/>
    </source>
</evidence>
<dbReference type="SUPFAM" id="SSF50814">
    <property type="entry name" value="Lipocalins"/>
    <property type="match status" value="1"/>
</dbReference>
<protein>
    <submittedName>
        <fullName evidence="2">Uncharacterized protein</fullName>
    </submittedName>
</protein>
<reference evidence="2" key="1">
    <citation type="submission" date="2022-04" db="EMBL/GenBank/DDBJ databases">
        <title>A functionally conserved STORR gene fusion in Papaver species that diverged 16.8 million years ago.</title>
        <authorList>
            <person name="Catania T."/>
        </authorList>
    </citation>
    <scope>NUCLEOTIDE SEQUENCE</scope>
    <source>
        <strain evidence="2">S-188037</strain>
    </source>
</reference>
<dbReference type="EMBL" id="JAJJMB010005149">
    <property type="protein sequence ID" value="KAI3940368.1"/>
    <property type="molecule type" value="Genomic_DNA"/>
</dbReference>
<feature type="compositionally biased region" description="Basic residues" evidence="1">
    <location>
        <begin position="101"/>
        <end position="113"/>
    </location>
</feature>